<evidence type="ECO:0000259" key="14">
    <source>
        <dbReference type="SMART" id="SM01329"/>
    </source>
</evidence>
<evidence type="ECO:0000313" key="15">
    <source>
        <dbReference type="EMBL" id="EQD77210.1"/>
    </source>
</evidence>
<proteinExistence type="inferred from homology"/>
<keyword evidence="11 15" id="KW-0560">Oxidoreductase</keyword>
<organism evidence="15">
    <name type="scientific">mine drainage metagenome</name>
    <dbReference type="NCBI Taxonomy" id="410659"/>
    <lineage>
        <taxon>unclassified sequences</taxon>
        <taxon>metagenomes</taxon>
        <taxon>ecological metagenomes</taxon>
    </lineage>
</organism>
<keyword evidence="8" id="KW-0479">Metal-binding</keyword>
<sequence length="439" mass="47674">MKIQKTGQPIRVRPDHGLEVPPYPLIPVIEGDGIGADITPVMRKVVDHAVFKAYGETRALIWHPVEAGGGSPRGHSRDHPLPEETLEILKDEVVAIKGPLETPVGGGWRSLNVAIRQALDLYACVRPIRHFPGVVTPVRHPEDVDMVVFRENTEDIYTGIEWPMGSDETARLLRFLTTDLGVTPLRFPSTTAIGIKPVSREGSQRLIAKAIQYAIDADRRSVTLVHKGNIMKYTEGGFCRWGYELAEAAFGAQKREGERGLWLANPLTGRDIHIRDMIADNFLQQALLRPSQFDVIATLNLNGDYISDALAAQVGGIGIAPGANIGNGTAVFEATHGTAPDIAGQDRANPCSMLLSAEMLLRYIGFREAADLLVTGIRGALAHGFWTPDLIREAQQGQEREPGEPAVTLAETGFTLHPVGTRGMGEAVTLYMDVPGTLG</sequence>
<dbReference type="GO" id="GO:0000287">
    <property type="term" value="F:magnesium ion binding"/>
    <property type="evidence" value="ECO:0007669"/>
    <property type="project" value="InterPro"/>
</dbReference>
<dbReference type="GO" id="GO:0006099">
    <property type="term" value="P:tricarboxylic acid cycle"/>
    <property type="evidence" value="ECO:0007669"/>
    <property type="project" value="UniProtKB-KW"/>
</dbReference>
<keyword evidence="9" id="KW-0460">Magnesium</keyword>
<reference evidence="15" key="1">
    <citation type="submission" date="2013-08" db="EMBL/GenBank/DDBJ databases">
        <authorList>
            <person name="Mendez C."/>
            <person name="Richter M."/>
            <person name="Ferrer M."/>
            <person name="Sanchez J."/>
        </authorList>
    </citation>
    <scope>NUCLEOTIDE SEQUENCE</scope>
</reference>
<accession>T1D4H7</accession>
<evidence type="ECO:0000256" key="3">
    <source>
        <dbReference type="ARBA" id="ARBA00007769"/>
    </source>
</evidence>
<dbReference type="InterPro" id="IPR019818">
    <property type="entry name" value="IsoCit/isopropylmalate_DH_CS"/>
</dbReference>
<comment type="subunit">
    <text evidence="4">Homodimer.</text>
</comment>
<dbReference type="EC" id="1.1.1.42" evidence="5"/>
<comment type="caution">
    <text evidence="15">The sequence shown here is derived from an EMBL/GenBank/DDBJ whole genome shotgun (WGS) entry which is preliminary data.</text>
</comment>
<feature type="domain" description="Isopropylmalate dehydrogenase-like" evidence="14">
    <location>
        <begin position="25"/>
        <end position="428"/>
    </location>
</feature>
<dbReference type="EMBL" id="AUZY01000848">
    <property type="protein sequence ID" value="EQD77210.1"/>
    <property type="molecule type" value="Genomic_DNA"/>
</dbReference>
<evidence type="ECO:0000256" key="7">
    <source>
        <dbReference type="ARBA" id="ARBA00022532"/>
    </source>
</evidence>
<evidence type="ECO:0000256" key="9">
    <source>
        <dbReference type="ARBA" id="ARBA00022842"/>
    </source>
</evidence>
<evidence type="ECO:0000256" key="12">
    <source>
        <dbReference type="ARBA" id="ARBA00023211"/>
    </source>
</evidence>
<comment type="similarity">
    <text evidence="3">Belongs to the isocitrate and isopropylmalate dehydrogenases family.</text>
</comment>
<name>T1D4H7_9ZZZZ</name>
<evidence type="ECO:0000256" key="8">
    <source>
        <dbReference type="ARBA" id="ARBA00022723"/>
    </source>
</evidence>
<evidence type="ECO:0000256" key="13">
    <source>
        <dbReference type="ARBA" id="ARBA00023554"/>
    </source>
</evidence>
<comment type="cofactor">
    <cofactor evidence="1">
        <name>Mn(2+)</name>
        <dbReference type="ChEBI" id="CHEBI:29035"/>
    </cofactor>
</comment>
<evidence type="ECO:0000256" key="10">
    <source>
        <dbReference type="ARBA" id="ARBA00022857"/>
    </source>
</evidence>
<dbReference type="SMART" id="SM01329">
    <property type="entry name" value="Iso_dh"/>
    <property type="match status" value="1"/>
</dbReference>
<gene>
    <name evidence="15" type="ORF">B1B_01189</name>
</gene>
<keyword evidence="12" id="KW-0464">Manganese</keyword>
<comment type="catalytic activity">
    <reaction evidence="13">
        <text>D-threo-isocitrate + NADP(+) = 2-oxoglutarate + CO2 + NADPH</text>
        <dbReference type="Rhea" id="RHEA:19629"/>
        <dbReference type="ChEBI" id="CHEBI:15562"/>
        <dbReference type="ChEBI" id="CHEBI:16526"/>
        <dbReference type="ChEBI" id="CHEBI:16810"/>
        <dbReference type="ChEBI" id="CHEBI:57783"/>
        <dbReference type="ChEBI" id="CHEBI:58349"/>
        <dbReference type="EC" id="1.1.1.42"/>
    </reaction>
</comment>
<evidence type="ECO:0000256" key="11">
    <source>
        <dbReference type="ARBA" id="ARBA00023002"/>
    </source>
</evidence>
<keyword evidence="7" id="KW-0816">Tricarboxylic acid cycle</keyword>
<dbReference type="AlphaFoldDB" id="T1D4H7"/>
<evidence type="ECO:0000256" key="1">
    <source>
        <dbReference type="ARBA" id="ARBA00001936"/>
    </source>
</evidence>
<dbReference type="PROSITE" id="PS00470">
    <property type="entry name" value="IDH_IMDH"/>
    <property type="match status" value="1"/>
</dbReference>
<keyword evidence="6" id="KW-0329">Glyoxylate bypass</keyword>
<dbReference type="PANTHER" id="PTHR43504">
    <property type="entry name" value="ISOCITRATE DEHYDROGENASE [NADP]"/>
    <property type="match status" value="1"/>
</dbReference>
<dbReference type="SUPFAM" id="SSF53659">
    <property type="entry name" value="Isocitrate/Isopropylmalate dehydrogenase-like"/>
    <property type="match status" value="1"/>
</dbReference>
<dbReference type="GO" id="GO:0006097">
    <property type="term" value="P:glyoxylate cycle"/>
    <property type="evidence" value="ECO:0007669"/>
    <property type="project" value="UniProtKB-KW"/>
</dbReference>
<dbReference type="InterPro" id="IPR004439">
    <property type="entry name" value="Isocitrate_DH_NADP_dimer_prok"/>
</dbReference>
<keyword evidence="10" id="KW-0521">NADP</keyword>
<comment type="cofactor">
    <cofactor evidence="2">
        <name>Mg(2+)</name>
        <dbReference type="ChEBI" id="CHEBI:18420"/>
    </cofactor>
</comment>
<dbReference type="InterPro" id="IPR024084">
    <property type="entry name" value="IsoPropMal-DH-like_dom"/>
</dbReference>
<evidence type="ECO:0000256" key="5">
    <source>
        <dbReference type="ARBA" id="ARBA00013013"/>
    </source>
</evidence>
<dbReference type="GO" id="GO:0051287">
    <property type="term" value="F:NAD binding"/>
    <property type="evidence" value="ECO:0007669"/>
    <property type="project" value="InterPro"/>
</dbReference>
<dbReference type="GO" id="GO:0004450">
    <property type="term" value="F:isocitrate dehydrogenase (NADP+) activity"/>
    <property type="evidence" value="ECO:0007669"/>
    <property type="project" value="UniProtKB-EC"/>
</dbReference>
<reference evidence="15" key="2">
    <citation type="journal article" date="2014" name="ISME J.">
        <title>Microbial stratification in low pH oxic and suboxic macroscopic growths along an acid mine drainage.</title>
        <authorList>
            <person name="Mendez-Garcia C."/>
            <person name="Mesa V."/>
            <person name="Sprenger R.R."/>
            <person name="Richter M."/>
            <person name="Diez M.S."/>
            <person name="Solano J."/>
            <person name="Bargiela R."/>
            <person name="Golyshina O.V."/>
            <person name="Manteca A."/>
            <person name="Ramos J.L."/>
            <person name="Gallego J.R."/>
            <person name="Llorente I."/>
            <person name="Martins Dos Santos V.A."/>
            <person name="Jensen O.N."/>
            <person name="Pelaez A.I."/>
            <person name="Sanchez J."/>
            <person name="Ferrer M."/>
        </authorList>
    </citation>
    <scope>NUCLEOTIDE SEQUENCE</scope>
</reference>
<dbReference type="Gene3D" id="3.40.718.10">
    <property type="entry name" value="Isopropylmalate Dehydrogenase"/>
    <property type="match status" value="1"/>
</dbReference>
<protein>
    <recommendedName>
        <fullName evidence="5">isocitrate dehydrogenase (NADP(+))</fullName>
        <ecNumber evidence="5">1.1.1.42</ecNumber>
    </recommendedName>
</protein>
<dbReference type="PANTHER" id="PTHR43504:SF1">
    <property type="entry name" value="ISOCITRATE DEHYDROGENASE [NADP]"/>
    <property type="match status" value="1"/>
</dbReference>
<dbReference type="NCBIfam" id="NF005425">
    <property type="entry name" value="PRK07006.1"/>
    <property type="match status" value="1"/>
</dbReference>
<dbReference type="Pfam" id="PF00180">
    <property type="entry name" value="Iso_dh"/>
    <property type="match status" value="1"/>
</dbReference>
<evidence type="ECO:0000256" key="2">
    <source>
        <dbReference type="ARBA" id="ARBA00001946"/>
    </source>
</evidence>
<evidence type="ECO:0000256" key="4">
    <source>
        <dbReference type="ARBA" id="ARBA00011738"/>
    </source>
</evidence>
<evidence type="ECO:0000256" key="6">
    <source>
        <dbReference type="ARBA" id="ARBA00022435"/>
    </source>
</evidence>